<dbReference type="PANTHER" id="PTHR47268">
    <property type="entry name" value="ACYLPHOSPHATASE"/>
    <property type="match status" value="1"/>
</dbReference>
<protein>
    <recommendedName>
        <fullName evidence="2 4">acylphosphatase</fullName>
        <ecNumber evidence="2 4">3.6.1.7</ecNumber>
    </recommendedName>
</protein>
<proteinExistence type="inferred from homology"/>
<comment type="similarity">
    <text evidence="1 5">Belongs to the acylphosphatase family.</text>
</comment>
<feature type="domain" description="Acylphosphatase-like" evidence="6">
    <location>
        <begin position="6"/>
        <end position="93"/>
    </location>
</feature>
<evidence type="ECO:0000313" key="7">
    <source>
        <dbReference type="EMBL" id="MDQ0441571.1"/>
    </source>
</evidence>
<dbReference type="SUPFAM" id="SSF54975">
    <property type="entry name" value="Acylphosphatase/BLUF domain-like"/>
    <property type="match status" value="1"/>
</dbReference>
<sequence>MSDTRTVSAIIRGRVQGVSYRAWTKETADGLGLSGNVRNRSDGSVAAVFSGPVEAVERMLVLCRRGPSLARVDEVAVTEVAEAPASVGFAVQRG</sequence>
<dbReference type="Pfam" id="PF00708">
    <property type="entry name" value="Acylphosphatase"/>
    <property type="match status" value="1"/>
</dbReference>
<feature type="active site" evidence="4">
    <location>
        <position position="21"/>
    </location>
</feature>
<evidence type="ECO:0000256" key="2">
    <source>
        <dbReference type="ARBA" id="ARBA00012150"/>
    </source>
</evidence>
<dbReference type="EMBL" id="JAUSVV010000002">
    <property type="protein sequence ID" value="MDQ0441571.1"/>
    <property type="molecule type" value="Genomic_DNA"/>
</dbReference>
<accession>A0ABU0HGY0</accession>
<evidence type="ECO:0000313" key="8">
    <source>
        <dbReference type="Proteomes" id="UP001236369"/>
    </source>
</evidence>
<dbReference type="PANTHER" id="PTHR47268:SF4">
    <property type="entry name" value="ACYLPHOSPHATASE"/>
    <property type="match status" value="1"/>
</dbReference>
<dbReference type="InterPro" id="IPR001792">
    <property type="entry name" value="Acylphosphatase-like_dom"/>
</dbReference>
<comment type="caution">
    <text evidence="7">The sequence shown here is derived from an EMBL/GenBank/DDBJ whole genome shotgun (WGS) entry which is preliminary data.</text>
</comment>
<evidence type="ECO:0000256" key="1">
    <source>
        <dbReference type="ARBA" id="ARBA00005614"/>
    </source>
</evidence>
<dbReference type="InterPro" id="IPR020456">
    <property type="entry name" value="Acylphosphatase"/>
</dbReference>
<reference evidence="7 8" key="1">
    <citation type="submission" date="2023-07" db="EMBL/GenBank/DDBJ databases">
        <title>Genomic Encyclopedia of Type Strains, Phase IV (KMG-IV): sequencing the most valuable type-strain genomes for metagenomic binning, comparative biology and taxonomic classification.</title>
        <authorList>
            <person name="Goeker M."/>
        </authorList>
    </citation>
    <scope>NUCLEOTIDE SEQUENCE [LARGE SCALE GENOMIC DNA]</scope>
    <source>
        <strain evidence="7 8">DSM 19562</strain>
    </source>
</reference>
<gene>
    <name evidence="7" type="ORF">QO016_001054</name>
</gene>
<dbReference type="RefSeq" id="WP_238250153.1">
    <property type="nucleotide sequence ID" value="NZ_BPQX01000037.1"/>
</dbReference>
<evidence type="ECO:0000259" key="6">
    <source>
        <dbReference type="PROSITE" id="PS51160"/>
    </source>
</evidence>
<dbReference type="InterPro" id="IPR036046">
    <property type="entry name" value="Acylphosphatase-like_dom_sf"/>
</dbReference>
<evidence type="ECO:0000256" key="5">
    <source>
        <dbReference type="RuleBase" id="RU004168"/>
    </source>
</evidence>
<comment type="catalytic activity">
    <reaction evidence="3 4">
        <text>an acyl phosphate + H2O = a carboxylate + phosphate + H(+)</text>
        <dbReference type="Rhea" id="RHEA:14965"/>
        <dbReference type="ChEBI" id="CHEBI:15377"/>
        <dbReference type="ChEBI" id="CHEBI:15378"/>
        <dbReference type="ChEBI" id="CHEBI:29067"/>
        <dbReference type="ChEBI" id="CHEBI:43474"/>
        <dbReference type="ChEBI" id="CHEBI:59918"/>
        <dbReference type="EC" id="3.6.1.7"/>
    </reaction>
</comment>
<dbReference type="Gene3D" id="3.30.70.100">
    <property type="match status" value="1"/>
</dbReference>
<name>A0ABU0HGY0_9HYPH</name>
<dbReference type="PROSITE" id="PS51160">
    <property type="entry name" value="ACYLPHOSPHATASE_3"/>
    <property type="match status" value="1"/>
</dbReference>
<evidence type="ECO:0000256" key="4">
    <source>
        <dbReference type="PROSITE-ProRule" id="PRU00520"/>
    </source>
</evidence>
<keyword evidence="4 7" id="KW-0378">Hydrolase</keyword>
<feature type="active site" evidence="4">
    <location>
        <position position="39"/>
    </location>
</feature>
<evidence type="ECO:0000256" key="3">
    <source>
        <dbReference type="ARBA" id="ARBA00047645"/>
    </source>
</evidence>
<organism evidence="7 8">
    <name type="scientific">Methylobacterium persicinum</name>
    <dbReference type="NCBI Taxonomy" id="374426"/>
    <lineage>
        <taxon>Bacteria</taxon>
        <taxon>Pseudomonadati</taxon>
        <taxon>Pseudomonadota</taxon>
        <taxon>Alphaproteobacteria</taxon>
        <taxon>Hyphomicrobiales</taxon>
        <taxon>Methylobacteriaceae</taxon>
        <taxon>Methylobacterium</taxon>
    </lineage>
</organism>
<dbReference type="Proteomes" id="UP001236369">
    <property type="component" value="Unassembled WGS sequence"/>
</dbReference>
<keyword evidence="8" id="KW-1185">Reference proteome</keyword>
<dbReference type="GO" id="GO:0003998">
    <property type="term" value="F:acylphosphatase activity"/>
    <property type="evidence" value="ECO:0007669"/>
    <property type="project" value="UniProtKB-EC"/>
</dbReference>
<dbReference type="EC" id="3.6.1.7" evidence="2 4"/>